<dbReference type="GO" id="GO:0005886">
    <property type="term" value="C:plasma membrane"/>
    <property type="evidence" value="ECO:0007669"/>
    <property type="project" value="UniProtKB-SubCell"/>
</dbReference>
<dbReference type="PANTHER" id="PTHR37305:SF1">
    <property type="entry name" value="MEMBRANE PROTEIN"/>
    <property type="match status" value="1"/>
</dbReference>
<protein>
    <submittedName>
        <fullName evidence="1">ABC transporter permease</fullName>
    </submittedName>
</protein>
<dbReference type="OrthoDB" id="2295852at2"/>
<proteinExistence type="predicted"/>
<dbReference type="PANTHER" id="PTHR37305">
    <property type="entry name" value="INTEGRAL MEMBRANE PROTEIN-RELATED"/>
    <property type="match status" value="1"/>
</dbReference>
<dbReference type="Pfam" id="PF12679">
    <property type="entry name" value="ABC2_membrane_2"/>
    <property type="match status" value="1"/>
</dbReference>
<reference evidence="1 2" key="1">
    <citation type="submission" date="2018-08" db="EMBL/GenBank/DDBJ databases">
        <title>A genome reference for cultivated species of the human gut microbiota.</title>
        <authorList>
            <person name="Zou Y."/>
            <person name="Xue W."/>
            <person name="Luo G."/>
        </authorList>
    </citation>
    <scope>NUCLEOTIDE SEQUENCE [LARGE SCALE GENOMIC DNA]</scope>
    <source>
        <strain evidence="1 2">AF48-16</strain>
    </source>
</reference>
<name>A0A1G9BHL9_ENTCA</name>
<dbReference type="EMBL" id="QRMZ01000004">
    <property type="protein sequence ID" value="RHK07414.1"/>
    <property type="molecule type" value="Genomic_DNA"/>
</dbReference>
<evidence type="ECO:0000313" key="1">
    <source>
        <dbReference type="EMBL" id="RHK07414.1"/>
    </source>
</evidence>
<dbReference type="Proteomes" id="UP000286288">
    <property type="component" value="Unassembled WGS sequence"/>
</dbReference>
<dbReference type="RefSeq" id="WP_010748033.1">
    <property type="nucleotide sequence ID" value="NZ_BJMG01000001.1"/>
</dbReference>
<sequence>MLTLIKNEWIKLTKKRSTWIMLLLLVLMTFGLTYVVRLGSPEIGANDLFASLSDMTSFLNLFVVIVAASSVAEEFSRGTIKFLLIRPFSRSQILAAKAINTFLFALLGTAVLLISSLAAANLFLAAESPFAATGYNGLAAILVALVFAGTNLLLIVFYIALTIFISAVIRSQSLAVGLGLGMLFGSSIINSIMLFAQEKYPWLKWNPFNFMNIKEQIPSLLNSPDMQMTAFDPGLGYWEMAIGILVYSVLIYLLTNWLFNKRDVALS</sequence>
<dbReference type="GO" id="GO:0140359">
    <property type="term" value="F:ABC-type transporter activity"/>
    <property type="evidence" value="ECO:0007669"/>
    <property type="project" value="InterPro"/>
</dbReference>
<gene>
    <name evidence="1" type="ORF">DW084_03920</name>
</gene>
<organism evidence="1 2">
    <name type="scientific">Enterococcus casseliflavus</name>
    <name type="common">Enterococcus flavescens</name>
    <dbReference type="NCBI Taxonomy" id="37734"/>
    <lineage>
        <taxon>Bacteria</taxon>
        <taxon>Bacillati</taxon>
        <taxon>Bacillota</taxon>
        <taxon>Bacilli</taxon>
        <taxon>Lactobacillales</taxon>
        <taxon>Enterococcaceae</taxon>
        <taxon>Enterococcus</taxon>
    </lineage>
</organism>
<dbReference type="AlphaFoldDB" id="A0A1G9BHL9"/>
<evidence type="ECO:0000313" key="2">
    <source>
        <dbReference type="Proteomes" id="UP000286288"/>
    </source>
</evidence>
<comment type="caution">
    <text evidence="1">The sequence shown here is derived from an EMBL/GenBank/DDBJ whole genome shotgun (WGS) entry which is preliminary data.</text>
</comment>
<accession>A0A1G9BHL9</accession>